<protein>
    <submittedName>
        <fullName evidence="2">Uncharacterized protein</fullName>
    </submittedName>
</protein>
<feature type="transmembrane region" description="Helical" evidence="1">
    <location>
        <begin position="20"/>
        <end position="41"/>
    </location>
</feature>
<keyword evidence="1" id="KW-0812">Transmembrane</keyword>
<dbReference type="OrthoDB" id="340775at2157"/>
<keyword evidence="1" id="KW-1133">Transmembrane helix</keyword>
<feature type="transmembrane region" description="Helical" evidence="1">
    <location>
        <begin position="48"/>
        <end position="69"/>
    </location>
</feature>
<keyword evidence="1" id="KW-0472">Membrane</keyword>
<dbReference type="EMBL" id="CP031310">
    <property type="protein sequence ID" value="QCC51977.1"/>
    <property type="molecule type" value="Genomic_DNA"/>
</dbReference>
<dbReference type="GeneID" id="39848675"/>
<evidence type="ECO:0000313" key="2">
    <source>
        <dbReference type="EMBL" id="QCC51977.1"/>
    </source>
</evidence>
<evidence type="ECO:0000256" key="1">
    <source>
        <dbReference type="SAM" id="Phobius"/>
    </source>
</evidence>
<proteinExistence type="predicted"/>
<dbReference type="RefSeq" id="WP_049994416.1">
    <property type="nucleotide sequence ID" value="NZ_CP031310.1"/>
</dbReference>
<dbReference type="Proteomes" id="UP000296706">
    <property type="component" value="Chromosome"/>
</dbReference>
<dbReference type="Pfam" id="PF26071">
    <property type="entry name" value="DUF8028"/>
    <property type="match status" value="1"/>
</dbReference>
<gene>
    <name evidence="2" type="ORF">DV733_12400</name>
</gene>
<evidence type="ECO:0000313" key="3">
    <source>
        <dbReference type="Proteomes" id="UP000296706"/>
    </source>
</evidence>
<dbReference type="STRING" id="1457250.GCA_000755225_00407"/>
<accession>A0A4D6HGT3</accession>
<keyword evidence="3" id="KW-1185">Reference proteome</keyword>
<dbReference type="KEGG" id="hsn:DV733_12400"/>
<sequence length="72" mass="7839">MRRLFDTPVADTGIDSDHIVSGVAFWSAVCLPFVQLSLLAGGLDSRRGLTVLALLFVLNVLALVAGHQYRRE</sequence>
<reference evidence="2 3" key="1">
    <citation type="journal article" date="2019" name="Nat. Commun.">
        <title>A new type of DNA phosphorothioation-based antiviral system in archaea.</title>
        <authorList>
            <person name="Xiong L."/>
            <person name="Liu S."/>
            <person name="Chen S."/>
            <person name="Xiao Y."/>
            <person name="Zhu B."/>
            <person name="Gao Y."/>
            <person name="Zhang Y."/>
            <person name="Chen B."/>
            <person name="Luo J."/>
            <person name="Deng Z."/>
            <person name="Chen X."/>
            <person name="Wang L."/>
            <person name="Chen S."/>
        </authorList>
    </citation>
    <scope>NUCLEOTIDE SEQUENCE [LARGE SCALE GENOMIC DNA]</scope>
    <source>
        <strain evidence="2 3">CBA1105</strain>
    </source>
</reference>
<dbReference type="AlphaFoldDB" id="A0A4D6HGT3"/>
<organism evidence="2 3">
    <name type="scientific">Halapricum salinum</name>
    <dbReference type="NCBI Taxonomy" id="1457250"/>
    <lineage>
        <taxon>Archaea</taxon>
        <taxon>Methanobacteriati</taxon>
        <taxon>Methanobacteriota</taxon>
        <taxon>Stenosarchaea group</taxon>
        <taxon>Halobacteria</taxon>
        <taxon>Halobacteriales</taxon>
        <taxon>Haloarculaceae</taxon>
        <taxon>Halapricum</taxon>
    </lineage>
</organism>
<dbReference type="InterPro" id="IPR058341">
    <property type="entry name" value="DUF8028"/>
</dbReference>
<name>A0A4D6HGT3_9EURY</name>